<accession>A0ABQ1QRC2</accession>
<dbReference type="Proteomes" id="UP000625780">
    <property type="component" value="Unassembled WGS sequence"/>
</dbReference>
<keyword evidence="1" id="KW-1133">Transmembrane helix</keyword>
<name>A0ABQ1QRC2_9FLAO</name>
<feature type="transmembrane region" description="Helical" evidence="1">
    <location>
        <begin position="170"/>
        <end position="187"/>
    </location>
</feature>
<feature type="transmembrane region" description="Helical" evidence="1">
    <location>
        <begin position="57"/>
        <end position="74"/>
    </location>
</feature>
<feature type="transmembrane region" description="Helical" evidence="1">
    <location>
        <begin position="86"/>
        <end position="108"/>
    </location>
</feature>
<dbReference type="RefSeq" id="WP_188369126.1">
    <property type="nucleotide sequence ID" value="NZ_BMFH01000001.1"/>
</dbReference>
<proteinExistence type="predicted"/>
<gene>
    <name evidence="2" type="ORF">GCM10011361_04980</name>
</gene>
<dbReference type="EMBL" id="BMFH01000001">
    <property type="protein sequence ID" value="GGD40854.1"/>
    <property type="molecule type" value="Genomic_DNA"/>
</dbReference>
<protein>
    <submittedName>
        <fullName evidence="2">Uncharacterized protein</fullName>
    </submittedName>
</protein>
<keyword evidence="1" id="KW-0472">Membrane</keyword>
<evidence type="ECO:0000313" key="2">
    <source>
        <dbReference type="EMBL" id="GGD40854.1"/>
    </source>
</evidence>
<evidence type="ECO:0000256" key="1">
    <source>
        <dbReference type="SAM" id="Phobius"/>
    </source>
</evidence>
<evidence type="ECO:0000313" key="3">
    <source>
        <dbReference type="Proteomes" id="UP000625780"/>
    </source>
</evidence>
<keyword evidence="1" id="KW-0812">Transmembrane</keyword>
<comment type="caution">
    <text evidence="2">The sequence shown here is derived from an EMBL/GenBank/DDBJ whole genome shotgun (WGS) entry which is preliminary data.</text>
</comment>
<keyword evidence="3" id="KW-1185">Reference proteome</keyword>
<sequence>MKNFQRDIRFNTSDKEAKVVFYLPLWISGAVFLLLLIPVTRDFGFWMLKENHPVEIGTFLLFFFGGLYGIVNFIRHRKTISTPAVIFYCLFAFFFVLLAMEEIAWGQWFFKFQTPENWAAVNVQNETTLHNLEMMQENNDLLRLIYGVGGLIGIFFGTSKFLRELAVPKFLLLWFIIIAAHSVLDIVVDWSEKDYRIMRPIIRFNEVTEFLIAFSGVLYLRYNLIRIKASSKSL</sequence>
<feature type="transmembrane region" description="Helical" evidence="1">
    <location>
        <begin position="20"/>
        <end position="37"/>
    </location>
</feature>
<feature type="transmembrane region" description="Helical" evidence="1">
    <location>
        <begin position="141"/>
        <end position="158"/>
    </location>
</feature>
<feature type="transmembrane region" description="Helical" evidence="1">
    <location>
        <begin position="207"/>
        <end position="224"/>
    </location>
</feature>
<reference evidence="3" key="1">
    <citation type="journal article" date="2019" name="Int. J. Syst. Evol. Microbiol.">
        <title>The Global Catalogue of Microorganisms (GCM) 10K type strain sequencing project: providing services to taxonomists for standard genome sequencing and annotation.</title>
        <authorList>
            <consortium name="The Broad Institute Genomics Platform"/>
            <consortium name="The Broad Institute Genome Sequencing Center for Infectious Disease"/>
            <person name="Wu L."/>
            <person name="Ma J."/>
        </authorList>
    </citation>
    <scope>NUCLEOTIDE SEQUENCE [LARGE SCALE GENOMIC DNA]</scope>
    <source>
        <strain evidence="3">CGMCC 1.12606</strain>
    </source>
</reference>
<organism evidence="2 3">
    <name type="scientific">Muriicola marianensis</name>
    <dbReference type="NCBI Taxonomy" id="1324801"/>
    <lineage>
        <taxon>Bacteria</taxon>
        <taxon>Pseudomonadati</taxon>
        <taxon>Bacteroidota</taxon>
        <taxon>Flavobacteriia</taxon>
        <taxon>Flavobacteriales</taxon>
        <taxon>Flavobacteriaceae</taxon>
        <taxon>Muriicola</taxon>
    </lineage>
</organism>